<feature type="domain" description="Radical SAM core" evidence="7">
    <location>
        <begin position="89"/>
        <end position="242"/>
    </location>
</feature>
<evidence type="ECO:0000256" key="1">
    <source>
        <dbReference type="ARBA" id="ARBA00001966"/>
    </source>
</evidence>
<dbReference type="UniPathway" id="UPA00782"/>
<keyword evidence="6" id="KW-0411">Iron-sulfur</keyword>
<dbReference type="PANTHER" id="PTHR43787">
    <property type="entry name" value="FEMO COFACTOR BIOSYNTHESIS PROTEIN NIFB-RELATED"/>
    <property type="match status" value="1"/>
</dbReference>
<dbReference type="InterPro" id="IPR023885">
    <property type="entry name" value="4Fe4S-binding_SPASM_dom"/>
</dbReference>
<gene>
    <name evidence="8" type="ORF">C2L80_09115</name>
</gene>
<dbReference type="NCBIfam" id="TIGR04085">
    <property type="entry name" value="rSAM_more_4Fe4S"/>
    <property type="match status" value="1"/>
</dbReference>
<dbReference type="Pfam" id="PF04055">
    <property type="entry name" value="Radical_SAM"/>
    <property type="match status" value="1"/>
</dbReference>
<dbReference type="RefSeq" id="WP_087195469.1">
    <property type="nucleotide sequence ID" value="NZ_PPEL01000056.1"/>
</dbReference>
<dbReference type="Proteomes" id="UP000236488">
    <property type="component" value="Unassembled WGS sequence"/>
</dbReference>
<keyword evidence="5" id="KW-0408">Iron</keyword>
<proteinExistence type="predicted"/>
<dbReference type="InterPro" id="IPR058240">
    <property type="entry name" value="rSAM_sf"/>
</dbReference>
<evidence type="ECO:0000256" key="5">
    <source>
        <dbReference type="ARBA" id="ARBA00023004"/>
    </source>
</evidence>
<dbReference type="InterPro" id="IPR007197">
    <property type="entry name" value="rSAM"/>
</dbReference>
<dbReference type="GO" id="GO:0051539">
    <property type="term" value="F:4 iron, 4 sulfur cluster binding"/>
    <property type="evidence" value="ECO:0007669"/>
    <property type="project" value="UniProtKB-KW"/>
</dbReference>
<evidence type="ECO:0000256" key="2">
    <source>
        <dbReference type="ARBA" id="ARBA00022485"/>
    </source>
</evidence>
<keyword evidence="9" id="KW-1185">Reference proteome</keyword>
<keyword evidence="4" id="KW-0479">Metal-binding</keyword>
<comment type="caution">
    <text evidence="8">The sequence shown here is derived from an EMBL/GenBank/DDBJ whole genome shotgun (WGS) entry which is preliminary data.</text>
</comment>
<dbReference type="CDD" id="cd01335">
    <property type="entry name" value="Radical_SAM"/>
    <property type="match status" value="1"/>
</dbReference>
<evidence type="ECO:0000259" key="7">
    <source>
        <dbReference type="Pfam" id="PF04055"/>
    </source>
</evidence>
<evidence type="ECO:0000256" key="3">
    <source>
        <dbReference type="ARBA" id="ARBA00022691"/>
    </source>
</evidence>
<evidence type="ECO:0000256" key="6">
    <source>
        <dbReference type="ARBA" id="ARBA00023014"/>
    </source>
</evidence>
<dbReference type="GO" id="GO:0003824">
    <property type="term" value="F:catalytic activity"/>
    <property type="evidence" value="ECO:0007669"/>
    <property type="project" value="InterPro"/>
</dbReference>
<dbReference type="SFLD" id="SFLDG01067">
    <property type="entry name" value="SPASM/twitch_domain_containing"/>
    <property type="match status" value="1"/>
</dbReference>
<organism evidence="8 9">
    <name type="scientific">Rubneribacter badeniensis</name>
    <dbReference type="NCBI Taxonomy" id="2070688"/>
    <lineage>
        <taxon>Bacteria</taxon>
        <taxon>Bacillati</taxon>
        <taxon>Actinomycetota</taxon>
        <taxon>Coriobacteriia</taxon>
        <taxon>Eggerthellales</taxon>
        <taxon>Eggerthellaceae</taxon>
        <taxon>Rubneribacter</taxon>
    </lineage>
</organism>
<protein>
    <submittedName>
        <fullName evidence="8">SPASM domain-containing protein</fullName>
    </submittedName>
</protein>
<keyword evidence="3" id="KW-0949">S-adenosyl-L-methionine</keyword>
<evidence type="ECO:0000313" key="9">
    <source>
        <dbReference type="Proteomes" id="UP000236488"/>
    </source>
</evidence>
<dbReference type="GO" id="GO:0046872">
    <property type="term" value="F:metal ion binding"/>
    <property type="evidence" value="ECO:0007669"/>
    <property type="project" value="UniProtKB-KW"/>
</dbReference>
<dbReference type="EMBL" id="PPEL01000056">
    <property type="protein sequence ID" value="PNV64967.1"/>
    <property type="molecule type" value="Genomic_DNA"/>
</dbReference>
<reference evidence="8 9" key="1">
    <citation type="journal article" date="2018" name="Int. J. Syst. Evol. Microbiol.">
        <title>Rubneribacter badeniensis gen. nov., sp. nov. and Enteroscipio rubneri gen. nov., sp. nov., new members of the Eggerthellaceae isolated from human faeces.</title>
        <authorList>
            <person name="Danylec N."/>
            <person name="Gobl A."/>
            <person name="Stoll D.A."/>
            <person name="Hetzer B."/>
            <person name="Kulling S.E."/>
            <person name="Huch M."/>
        </authorList>
    </citation>
    <scope>NUCLEOTIDE SEQUENCE [LARGE SCALE GENOMIC DNA]</scope>
    <source>
        <strain evidence="8 9">ResAG-85</strain>
    </source>
</reference>
<dbReference type="InterPro" id="IPR013785">
    <property type="entry name" value="Aldolase_TIM"/>
</dbReference>
<dbReference type="AlphaFoldDB" id="A0A2K2U3S1"/>
<accession>A0A2K2U3S1</accession>
<name>A0A2K2U3S1_9ACTN</name>
<dbReference type="Gene3D" id="3.20.20.70">
    <property type="entry name" value="Aldolase class I"/>
    <property type="match status" value="1"/>
</dbReference>
<dbReference type="SFLD" id="SFLDS00029">
    <property type="entry name" value="Radical_SAM"/>
    <property type="match status" value="1"/>
</dbReference>
<evidence type="ECO:0000256" key="4">
    <source>
        <dbReference type="ARBA" id="ARBA00022723"/>
    </source>
</evidence>
<dbReference type="PANTHER" id="PTHR43787:SF3">
    <property type="entry name" value="ARYLSULFATASE REGULATORY PROTEIN"/>
    <property type="match status" value="1"/>
</dbReference>
<sequence>MDYKESRYNHSGMVGDQVFLYNLVTSSVAVIGKSEYAQVKDCVFSDSDLMRTSVENGFIVPADEDEVEKVLAIQRMNNYSTRFAGFQILPTTACNARCFYCYEQSYKPVCMKSGVAEAVPAFIESYMDMVDDVHVTWFGGEPMLELDRILDLSKKLMDSAERHGVGYTSDMITNATLATPDAVRMLVHDCEVSQVQITLDGLAEEHQRRKAYLTESITFDTVLAAMDAFVDQGAKLLIRLNMDKGNYKDCLELIPLLGERYRGLDTVMLYAAPLYGSGNVEDFYTEADLNEAYKAIFRAMIDAGFIQTLDGLPLNFNNATCSARMINNFVIDPSGDVFKCEHLLAEAAQRIGNVFEGVLFNEALAQWASPDVPRKCRECSFLPSCQAGCYAAEALDFGLKRCPHIAFITDAIIDAAGYLLGCGSHADRTISNGRKDRR</sequence>
<evidence type="ECO:0000313" key="8">
    <source>
        <dbReference type="EMBL" id="PNV64967.1"/>
    </source>
</evidence>
<comment type="cofactor">
    <cofactor evidence="1">
        <name>[4Fe-4S] cluster</name>
        <dbReference type="ChEBI" id="CHEBI:49883"/>
    </cofactor>
</comment>
<keyword evidence="2" id="KW-0004">4Fe-4S</keyword>
<dbReference type="SUPFAM" id="SSF102114">
    <property type="entry name" value="Radical SAM enzymes"/>
    <property type="match status" value="1"/>
</dbReference>